<dbReference type="AlphaFoldDB" id="A0A9Q1FJR9"/>
<evidence type="ECO:0008006" key="4">
    <source>
        <dbReference type="Google" id="ProtNLM"/>
    </source>
</evidence>
<name>A0A9Q1FJR9_SYNKA</name>
<comment type="caution">
    <text evidence="2">The sequence shown here is derived from an EMBL/GenBank/DDBJ whole genome shotgun (WGS) entry which is preliminary data.</text>
</comment>
<keyword evidence="3" id="KW-1185">Reference proteome</keyword>
<evidence type="ECO:0000313" key="3">
    <source>
        <dbReference type="Proteomes" id="UP001152622"/>
    </source>
</evidence>
<sequence>MQGAIVRVCVVVTAAILNHPLLFPKENTTLPEQDEELLARMKEHEERLEIEQVKLEEELSRSEQLEAEGDGEEEERYGWYFWSALSLIIFLTIEVCRQDFIRSSSAWDSNQADEEVLSEGTVLTKALFPDKGVLSSFYERCIRVSAQEARRTCEFVEGFADDLLEALRSVSDKEADMEVEDCLGVGSTFESWRVSKPLTCDLIVPFVPPEPYGFKFRLWCGPSGDIPPDMQGCGRIKVTKTHESGADCLCGTADLGEDMLCLLHGKNDKPKPGDSSDDLLCSKNTPYLAKDQVMKWFQISVTKAWGRISHKYEFELTFRNLDAPGALKVRFRSGRVIILNITPVVQFEDTDAYFVSHFPSENEVARIPTGPSPLLCMRRTC</sequence>
<accession>A0A9Q1FJR9</accession>
<dbReference type="OrthoDB" id="9923553at2759"/>
<keyword evidence="1" id="KW-0175">Coiled coil</keyword>
<dbReference type="Gene3D" id="3.30.460.90">
    <property type="match status" value="1"/>
</dbReference>
<evidence type="ECO:0000313" key="2">
    <source>
        <dbReference type="EMBL" id="KAJ8360141.1"/>
    </source>
</evidence>
<proteinExistence type="predicted"/>
<feature type="coiled-coil region" evidence="1">
    <location>
        <begin position="34"/>
        <end position="75"/>
    </location>
</feature>
<reference evidence="2" key="1">
    <citation type="journal article" date="2023" name="Science">
        <title>Genome structures resolve the early diversification of teleost fishes.</title>
        <authorList>
            <person name="Parey E."/>
            <person name="Louis A."/>
            <person name="Montfort J."/>
            <person name="Bouchez O."/>
            <person name="Roques C."/>
            <person name="Iampietro C."/>
            <person name="Lluch J."/>
            <person name="Castinel A."/>
            <person name="Donnadieu C."/>
            <person name="Desvignes T."/>
            <person name="Floi Bucao C."/>
            <person name="Jouanno E."/>
            <person name="Wen M."/>
            <person name="Mejri S."/>
            <person name="Dirks R."/>
            <person name="Jansen H."/>
            <person name="Henkel C."/>
            <person name="Chen W.J."/>
            <person name="Zahm M."/>
            <person name="Cabau C."/>
            <person name="Klopp C."/>
            <person name="Thompson A.W."/>
            <person name="Robinson-Rechavi M."/>
            <person name="Braasch I."/>
            <person name="Lecointre G."/>
            <person name="Bobe J."/>
            <person name="Postlethwait J.H."/>
            <person name="Berthelot C."/>
            <person name="Roest Crollius H."/>
            <person name="Guiguen Y."/>
        </authorList>
    </citation>
    <scope>NUCLEOTIDE SEQUENCE</scope>
    <source>
        <strain evidence="2">WJC10195</strain>
    </source>
</reference>
<evidence type="ECO:0000256" key="1">
    <source>
        <dbReference type="SAM" id="Coils"/>
    </source>
</evidence>
<organism evidence="2 3">
    <name type="scientific">Synaphobranchus kaupii</name>
    <name type="common">Kaup's arrowtooth eel</name>
    <dbReference type="NCBI Taxonomy" id="118154"/>
    <lineage>
        <taxon>Eukaryota</taxon>
        <taxon>Metazoa</taxon>
        <taxon>Chordata</taxon>
        <taxon>Craniata</taxon>
        <taxon>Vertebrata</taxon>
        <taxon>Euteleostomi</taxon>
        <taxon>Actinopterygii</taxon>
        <taxon>Neopterygii</taxon>
        <taxon>Teleostei</taxon>
        <taxon>Anguilliformes</taxon>
        <taxon>Synaphobranchidae</taxon>
        <taxon>Synaphobranchus</taxon>
    </lineage>
</organism>
<dbReference type="PANTHER" id="PTHR10656">
    <property type="entry name" value="CELL FATE DETERMINING PROTEIN MAB21-RELATED"/>
    <property type="match status" value="1"/>
</dbReference>
<dbReference type="GO" id="GO:0016020">
    <property type="term" value="C:membrane"/>
    <property type="evidence" value="ECO:0007669"/>
    <property type="project" value="TreeGrafter"/>
</dbReference>
<protein>
    <recommendedName>
        <fullName evidence="4">IPRI</fullName>
    </recommendedName>
</protein>
<dbReference type="PANTHER" id="PTHR10656:SF8">
    <property type="entry name" value="INOSITOL 1,4,5-TRISPHOSPHATE RECEPTOR-INTERACTING PROTEIN"/>
    <property type="match status" value="1"/>
</dbReference>
<gene>
    <name evidence="2" type="ORF">SKAU_G00166660</name>
</gene>
<dbReference type="EMBL" id="JAINUF010000005">
    <property type="protein sequence ID" value="KAJ8360141.1"/>
    <property type="molecule type" value="Genomic_DNA"/>
</dbReference>
<dbReference type="Proteomes" id="UP001152622">
    <property type="component" value="Chromosome 5"/>
</dbReference>